<name>L0A6X4_DEIPD</name>
<gene>
    <name evidence="7" type="ordered locus">Deipe_4241</name>
</gene>
<comment type="similarity">
    <text evidence="2 6">Belongs to the transposase mutator family.</text>
</comment>
<accession>L0A6X4</accession>
<dbReference type="HOGENOM" id="CLU_036805_12_0_0"/>
<dbReference type="PATRIC" id="fig|937777.3.peg.4270"/>
<dbReference type="NCBIfam" id="NF033543">
    <property type="entry name" value="transpos_IS256"/>
    <property type="match status" value="1"/>
</dbReference>
<evidence type="ECO:0000313" key="8">
    <source>
        <dbReference type="Proteomes" id="UP000010467"/>
    </source>
</evidence>
<evidence type="ECO:0000256" key="3">
    <source>
        <dbReference type="ARBA" id="ARBA00022578"/>
    </source>
</evidence>
<keyword evidence="4 6" id="KW-0238">DNA-binding</keyword>
<geneLocation type="plasmid" evidence="7 8">
    <name>pDEIPE01</name>
</geneLocation>
<dbReference type="InterPro" id="IPR001207">
    <property type="entry name" value="Transposase_mutator"/>
</dbReference>
<dbReference type="EMBL" id="CP003383">
    <property type="protein sequence ID" value="AFZ69598.1"/>
    <property type="molecule type" value="Genomic_DNA"/>
</dbReference>
<dbReference type="AlphaFoldDB" id="L0A6X4"/>
<keyword evidence="8" id="KW-1185">Reference proteome</keyword>
<keyword evidence="7" id="KW-0614">Plasmid</keyword>
<dbReference type="GO" id="GO:0004803">
    <property type="term" value="F:transposase activity"/>
    <property type="evidence" value="ECO:0007669"/>
    <property type="project" value="UniProtKB-UniRule"/>
</dbReference>
<proteinExistence type="inferred from homology"/>
<comment type="function">
    <text evidence="1 6">Required for the transposition of the insertion element.</text>
</comment>
<organism evidence="7 8">
    <name type="scientific">Deinococcus peraridilitoris (strain DSM 19664 / LMG 22246 / CIP 109416 / KR-200)</name>
    <dbReference type="NCBI Taxonomy" id="937777"/>
    <lineage>
        <taxon>Bacteria</taxon>
        <taxon>Thermotogati</taxon>
        <taxon>Deinococcota</taxon>
        <taxon>Deinococci</taxon>
        <taxon>Deinococcales</taxon>
        <taxon>Deinococcaceae</taxon>
        <taxon>Deinococcus</taxon>
    </lineage>
</organism>
<protein>
    <recommendedName>
        <fullName evidence="6">Mutator family transposase</fullName>
    </recommendedName>
</protein>
<dbReference type="OrthoDB" id="546673at2"/>
<sequence>MSQDDAFFDPQLLDQLLDGHRTAEGFNGLLKQLSKGLLERALEAELTHHLGHERGGKVANEARNVRNGKSKKTIQAEFGQMELAVPRDRHSEFEPQILPKHQRRFEGLDEKILSLYAHGMTTRDIQSQLQTLYGVDVSPALISEGTDAVLDEVQAWRSRPLEAVYPIVSLDCLHVRIRKDGLVAPRAVYTAVGITLEGNKDVLGLWVSDTEGAKFWARGVASRAPACLSTTPRTQTSVRARQSLRRFLEDVYNEERLHSSLGYRPPVEFEAVYAQQQNLPYPVA</sequence>
<dbReference type="PANTHER" id="PTHR33217:SF5">
    <property type="entry name" value="MUTATOR FAMILY TRANSPOSASE"/>
    <property type="match status" value="1"/>
</dbReference>
<keyword evidence="3 6" id="KW-0815">Transposition</keyword>
<evidence type="ECO:0000313" key="7">
    <source>
        <dbReference type="EMBL" id="AFZ69598.1"/>
    </source>
</evidence>
<reference evidence="8" key="1">
    <citation type="submission" date="2012-03" db="EMBL/GenBank/DDBJ databases">
        <title>Complete sequence of plasmid 1 of Deinococcus peraridilitoris DSM 19664.</title>
        <authorList>
            <person name="Lucas S."/>
            <person name="Copeland A."/>
            <person name="Lapidus A."/>
            <person name="Glavina del Rio T."/>
            <person name="Dalin E."/>
            <person name="Tice H."/>
            <person name="Bruce D."/>
            <person name="Goodwin L."/>
            <person name="Pitluck S."/>
            <person name="Peters L."/>
            <person name="Mikhailova N."/>
            <person name="Lu M."/>
            <person name="Kyrpides N."/>
            <person name="Mavromatis K."/>
            <person name="Ivanova N."/>
            <person name="Brettin T."/>
            <person name="Detter J.C."/>
            <person name="Han C."/>
            <person name="Larimer F."/>
            <person name="Land M."/>
            <person name="Hauser L."/>
            <person name="Markowitz V."/>
            <person name="Cheng J.-F."/>
            <person name="Hugenholtz P."/>
            <person name="Woyke T."/>
            <person name="Wu D."/>
            <person name="Pukall R."/>
            <person name="Steenblock K."/>
            <person name="Brambilla E."/>
            <person name="Klenk H.-P."/>
            <person name="Eisen J.A."/>
        </authorList>
    </citation>
    <scope>NUCLEOTIDE SEQUENCE [LARGE SCALE GENOMIC DNA]</scope>
    <source>
        <strain evidence="8">DSM 19664 / LMG 22246 / CIP 109416 / KR-200</strain>
        <plasmid evidence="8">Plasmid pDEIPE01</plasmid>
    </source>
</reference>
<dbReference type="Proteomes" id="UP000010467">
    <property type="component" value="Plasmid pDEIPE01"/>
</dbReference>
<keyword evidence="6" id="KW-0814">Transposable element</keyword>
<evidence type="ECO:0000256" key="5">
    <source>
        <dbReference type="ARBA" id="ARBA00023172"/>
    </source>
</evidence>
<dbReference type="KEGG" id="dpd:Deipe_4241"/>
<evidence type="ECO:0000256" key="1">
    <source>
        <dbReference type="ARBA" id="ARBA00002190"/>
    </source>
</evidence>
<dbReference type="PANTHER" id="PTHR33217">
    <property type="entry name" value="TRANSPOSASE FOR INSERTION SEQUENCE ELEMENT IS1081"/>
    <property type="match status" value="1"/>
</dbReference>
<evidence type="ECO:0000256" key="2">
    <source>
        <dbReference type="ARBA" id="ARBA00010961"/>
    </source>
</evidence>
<dbReference type="GO" id="GO:0003677">
    <property type="term" value="F:DNA binding"/>
    <property type="evidence" value="ECO:0007669"/>
    <property type="project" value="UniProtKB-UniRule"/>
</dbReference>
<evidence type="ECO:0000256" key="4">
    <source>
        <dbReference type="ARBA" id="ARBA00023125"/>
    </source>
</evidence>
<evidence type="ECO:0000256" key="6">
    <source>
        <dbReference type="RuleBase" id="RU365089"/>
    </source>
</evidence>
<dbReference type="Pfam" id="PF00872">
    <property type="entry name" value="Transposase_mut"/>
    <property type="match status" value="1"/>
</dbReference>
<keyword evidence="5 6" id="KW-0233">DNA recombination</keyword>
<dbReference type="GO" id="GO:0006313">
    <property type="term" value="P:DNA transposition"/>
    <property type="evidence" value="ECO:0007669"/>
    <property type="project" value="UniProtKB-UniRule"/>
</dbReference>